<evidence type="ECO:0000256" key="1">
    <source>
        <dbReference type="SAM" id="MobiDB-lite"/>
    </source>
</evidence>
<dbReference type="EMBL" id="MU251292">
    <property type="protein sequence ID" value="KAG9249744.1"/>
    <property type="molecule type" value="Genomic_DNA"/>
</dbReference>
<reference evidence="2" key="1">
    <citation type="journal article" date="2021" name="IMA Fungus">
        <title>Genomic characterization of three marine fungi, including Emericellopsis atlantica sp. nov. with signatures of a generalist lifestyle and marine biomass degradation.</title>
        <authorList>
            <person name="Hagestad O.C."/>
            <person name="Hou L."/>
            <person name="Andersen J.H."/>
            <person name="Hansen E.H."/>
            <person name="Altermark B."/>
            <person name="Li C."/>
            <person name="Kuhnert E."/>
            <person name="Cox R.J."/>
            <person name="Crous P.W."/>
            <person name="Spatafora J.W."/>
            <person name="Lail K."/>
            <person name="Amirebrahimi M."/>
            <person name="Lipzen A."/>
            <person name="Pangilinan J."/>
            <person name="Andreopoulos W."/>
            <person name="Hayes R.D."/>
            <person name="Ng V."/>
            <person name="Grigoriev I.V."/>
            <person name="Jackson S.A."/>
            <person name="Sutton T.D.S."/>
            <person name="Dobson A.D.W."/>
            <person name="Rama T."/>
        </authorList>
    </citation>
    <scope>NUCLEOTIDE SEQUENCE</scope>
    <source>
        <strain evidence="2">TS7</strain>
    </source>
</reference>
<comment type="caution">
    <text evidence="2">The sequence shown here is derived from an EMBL/GenBank/DDBJ whole genome shotgun (WGS) entry which is preliminary data.</text>
</comment>
<feature type="region of interest" description="Disordered" evidence="1">
    <location>
        <begin position="250"/>
        <end position="287"/>
    </location>
</feature>
<accession>A0A9P7ZCV1</accession>
<dbReference type="OrthoDB" id="5304511at2759"/>
<feature type="compositionally biased region" description="Basic and acidic residues" evidence="1">
    <location>
        <begin position="257"/>
        <end position="275"/>
    </location>
</feature>
<organism evidence="2 3">
    <name type="scientific">Emericellopsis atlantica</name>
    <dbReference type="NCBI Taxonomy" id="2614577"/>
    <lineage>
        <taxon>Eukaryota</taxon>
        <taxon>Fungi</taxon>
        <taxon>Dikarya</taxon>
        <taxon>Ascomycota</taxon>
        <taxon>Pezizomycotina</taxon>
        <taxon>Sordariomycetes</taxon>
        <taxon>Hypocreomycetidae</taxon>
        <taxon>Hypocreales</taxon>
        <taxon>Bionectriaceae</taxon>
        <taxon>Emericellopsis</taxon>
    </lineage>
</organism>
<evidence type="ECO:0000313" key="2">
    <source>
        <dbReference type="EMBL" id="KAG9249744.1"/>
    </source>
</evidence>
<feature type="compositionally biased region" description="Acidic residues" evidence="1">
    <location>
        <begin position="276"/>
        <end position="287"/>
    </location>
</feature>
<evidence type="ECO:0000313" key="3">
    <source>
        <dbReference type="Proteomes" id="UP000887229"/>
    </source>
</evidence>
<sequence>MSLHLLPIEVLSLILQEVDCPRDLFSLVGLSGPCFRAYESAPNLILSSVLRNAIAPTVLHHALAILNVPDAPGPDPQTEVLEGFIDRYLQAGSSFEFPADTAAMTALRRLHSRISYFVDDYSSRTMRALATKPDGQQGAGWDLSSSERARFQRAFFRYELYSLVFPVDHSVLRHSLFPADLQFARFLAHMEPWEVEEMSCVHHYFTSRIEGLIDRLEDQVVEAVLSAPGVRSSPSHPILAEPLILDSLGPSSQPTQLRDDSEPPGRSDKSERGGSPDDDDDDDYDDDSMVRFNSLDLLDLDLFSRGGRFRLPEIVSYLASLGSGFLHELLVADNDERKDIIRRNSPLSRDFLPEAVDQAPATGPRTVIPGDIANDDDPRRPSLGYYSFKRPDQDVYLEISHEGILNAPLRERAFVFWDAARVTQPMVRDSLREASQARTDEVNRILNRHERQSPEERLEGVKMPRAVMDTIMAEFGSTFDWVSQLPSP</sequence>
<keyword evidence="3" id="KW-1185">Reference proteome</keyword>
<gene>
    <name evidence="2" type="ORF">F5Z01DRAFT_466790</name>
</gene>
<dbReference type="RefSeq" id="XP_046113668.1">
    <property type="nucleotide sequence ID" value="XM_046259961.1"/>
</dbReference>
<dbReference type="GeneID" id="70290864"/>
<dbReference type="AlphaFoldDB" id="A0A9P7ZCV1"/>
<name>A0A9P7ZCV1_9HYPO</name>
<dbReference type="Proteomes" id="UP000887229">
    <property type="component" value="Unassembled WGS sequence"/>
</dbReference>
<protein>
    <submittedName>
        <fullName evidence="2">Uncharacterized protein</fullName>
    </submittedName>
</protein>
<proteinExistence type="predicted"/>